<evidence type="ECO:0000256" key="1">
    <source>
        <dbReference type="SAM" id="MobiDB-lite"/>
    </source>
</evidence>
<accession>A0ABY7ZYR7</accession>
<organism evidence="2 3">
    <name type="scientific">Micromonospora cathayae</name>
    <dbReference type="NCBI Taxonomy" id="3028804"/>
    <lineage>
        <taxon>Bacteria</taxon>
        <taxon>Bacillati</taxon>
        <taxon>Actinomycetota</taxon>
        <taxon>Actinomycetes</taxon>
        <taxon>Micromonosporales</taxon>
        <taxon>Micromonosporaceae</taxon>
        <taxon>Micromonospora</taxon>
    </lineage>
</organism>
<evidence type="ECO:0000313" key="3">
    <source>
        <dbReference type="Proteomes" id="UP001219605"/>
    </source>
</evidence>
<keyword evidence="3" id="KW-1185">Reference proteome</keyword>
<proteinExistence type="predicted"/>
<reference evidence="2 3" key="1">
    <citation type="submission" date="2023-02" db="EMBL/GenBank/DDBJ databases">
        <authorList>
            <person name="Mo P."/>
        </authorList>
    </citation>
    <scope>NUCLEOTIDE SEQUENCE [LARGE SCALE GENOMIC DNA]</scope>
    <source>
        <strain evidence="2 3">HUAS 3</strain>
    </source>
</reference>
<dbReference type="EMBL" id="CP118615">
    <property type="protein sequence ID" value="WDZ87029.1"/>
    <property type="molecule type" value="Genomic_DNA"/>
</dbReference>
<protein>
    <submittedName>
        <fullName evidence="2">Uncharacterized protein</fullName>
    </submittedName>
</protein>
<dbReference type="RefSeq" id="WP_275033913.1">
    <property type="nucleotide sequence ID" value="NZ_CP118615.1"/>
</dbReference>
<evidence type="ECO:0000313" key="2">
    <source>
        <dbReference type="EMBL" id="WDZ87029.1"/>
    </source>
</evidence>
<name>A0ABY7ZYR7_9ACTN</name>
<sequence>MSDYPETFDPTGPGTAEPYHYVNWTAVSVQRVLATHPDTSWEALPDLLGQAWSAPNWYQDNAWLADFYTTVYEHSNGLDPVHVFTVDELGEPATDLARIIDAVVQSWLTPVYHADPAYDDPTDPTYDGQTDPAYDGQTDPTYDTVDSAYAADPSYDGQTDPAQPYGPDGEWADGPDGPTPEPLTDLDPDAARAALARVVDDEADDISDEDQQVLATVLTVEEFQYLAREFDLV</sequence>
<dbReference type="Proteomes" id="UP001219605">
    <property type="component" value="Chromosome"/>
</dbReference>
<feature type="region of interest" description="Disordered" evidence="1">
    <location>
        <begin position="115"/>
        <end position="189"/>
    </location>
</feature>
<gene>
    <name evidence="2" type="ORF">PVK37_11810</name>
</gene>